<evidence type="ECO:0000313" key="4">
    <source>
        <dbReference type="Proteomes" id="UP000789595"/>
    </source>
</evidence>
<dbReference type="AlphaFoldDB" id="A0A7S4E8I5"/>
<name>A0A7S4E8I5_9STRA</name>
<feature type="region of interest" description="Disordered" evidence="1">
    <location>
        <begin position="61"/>
        <end position="101"/>
    </location>
</feature>
<organism evidence="2">
    <name type="scientific">Pelagomonas calceolata</name>
    <dbReference type="NCBI Taxonomy" id="35677"/>
    <lineage>
        <taxon>Eukaryota</taxon>
        <taxon>Sar</taxon>
        <taxon>Stramenopiles</taxon>
        <taxon>Ochrophyta</taxon>
        <taxon>Pelagophyceae</taxon>
        <taxon>Pelagomonadales</taxon>
        <taxon>Pelagomonadaceae</taxon>
        <taxon>Pelagomonas</taxon>
    </lineage>
</organism>
<reference evidence="3" key="2">
    <citation type="submission" date="2021-11" db="EMBL/GenBank/DDBJ databases">
        <authorList>
            <consortium name="Genoscope - CEA"/>
            <person name="William W."/>
        </authorList>
    </citation>
    <scope>NUCLEOTIDE SEQUENCE</scope>
</reference>
<accession>A0A7S4E8I5</accession>
<evidence type="ECO:0000313" key="3">
    <source>
        <dbReference type="EMBL" id="CAH0374205.1"/>
    </source>
</evidence>
<reference evidence="2" key="1">
    <citation type="submission" date="2021-01" db="EMBL/GenBank/DDBJ databases">
        <authorList>
            <person name="Corre E."/>
            <person name="Pelletier E."/>
            <person name="Niang G."/>
            <person name="Scheremetjew M."/>
            <person name="Finn R."/>
            <person name="Kale V."/>
            <person name="Holt S."/>
            <person name="Cochrane G."/>
            <person name="Meng A."/>
            <person name="Brown T."/>
            <person name="Cohen L."/>
        </authorList>
    </citation>
    <scope>NUCLEOTIDE SEQUENCE</scope>
    <source>
        <strain evidence="2">CCMP1756</strain>
    </source>
</reference>
<feature type="compositionally biased region" description="Basic residues" evidence="1">
    <location>
        <begin position="191"/>
        <end position="205"/>
    </location>
</feature>
<sequence length="215" mass="23931">MPVRLVIRNFPPHVDAENASAFVAQAAARGAPVRCETLYYRRGKPKTKRGVRLGSLYVEGDNDEALAEQLARAGPPPPPPPPPPSDDTQPPPPPSKRPPVPLVVERAAFDRVFRAPTRPDRRAGTWLESPEYAAFKAYDPRQARPKTKRDTPVALLDYLNAHGSVFRKAGITAKKPKKKKKKKVAEDGAKKKPKKKREWPRKKKERPVIRPPAAA</sequence>
<evidence type="ECO:0000256" key="1">
    <source>
        <dbReference type="SAM" id="MobiDB-lite"/>
    </source>
</evidence>
<dbReference type="EMBL" id="HBIW01015019">
    <property type="protein sequence ID" value="CAE0697500.1"/>
    <property type="molecule type" value="Transcribed_RNA"/>
</dbReference>
<dbReference type="EMBL" id="CAKKNE010000004">
    <property type="protein sequence ID" value="CAH0374205.1"/>
    <property type="molecule type" value="Genomic_DNA"/>
</dbReference>
<feature type="compositionally biased region" description="Pro residues" evidence="1">
    <location>
        <begin position="74"/>
        <end position="101"/>
    </location>
</feature>
<evidence type="ECO:0000313" key="2">
    <source>
        <dbReference type="EMBL" id="CAE0697500.1"/>
    </source>
</evidence>
<protein>
    <submittedName>
        <fullName evidence="2">Uncharacterized protein</fullName>
    </submittedName>
</protein>
<proteinExistence type="predicted"/>
<gene>
    <name evidence="2" type="ORF">PCAL00307_LOCUS12936</name>
    <name evidence="3" type="ORF">PECAL_4P14750</name>
</gene>
<dbReference type="Proteomes" id="UP000789595">
    <property type="component" value="Unassembled WGS sequence"/>
</dbReference>
<keyword evidence="4" id="KW-1185">Reference proteome</keyword>
<feature type="region of interest" description="Disordered" evidence="1">
    <location>
        <begin position="164"/>
        <end position="215"/>
    </location>
</feature>
<feature type="compositionally biased region" description="Basic residues" evidence="1">
    <location>
        <begin position="174"/>
        <end position="183"/>
    </location>
</feature>